<dbReference type="Proteomes" id="UP000656042">
    <property type="component" value="Unassembled WGS sequence"/>
</dbReference>
<gene>
    <name evidence="2" type="ORF">GCM10012284_32640</name>
</gene>
<evidence type="ECO:0000256" key="1">
    <source>
        <dbReference type="SAM" id="MobiDB-lite"/>
    </source>
</evidence>
<comment type="caution">
    <text evidence="2">The sequence shown here is derived from an EMBL/GenBank/DDBJ whole genome shotgun (WGS) entry which is preliminary data.</text>
</comment>
<keyword evidence="3" id="KW-1185">Reference proteome</keyword>
<name>A0A8J3FP21_9ACTN</name>
<dbReference type="AlphaFoldDB" id="A0A8J3FP21"/>
<evidence type="ECO:0000313" key="2">
    <source>
        <dbReference type="EMBL" id="GGK95917.1"/>
    </source>
</evidence>
<organism evidence="2 3">
    <name type="scientific">Mangrovihabitans endophyticus</name>
    <dbReference type="NCBI Taxonomy" id="1751298"/>
    <lineage>
        <taxon>Bacteria</taxon>
        <taxon>Bacillati</taxon>
        <taxon>Actinomycetota</taxon>
        <taxon>Actinomycetes</taxon>
        <taxon>Micromonosporales</taxon>
        <taxon>Micromonosporaceae</taxon>
        <taxon>Mangrovihabitans</taxon>
    </lineage>
</organism>
<accession>A0A8J3FP21</accession>
<evidence type="ECO:0000313" key="3">
    <source>
        <dbReference type="Proteomes" id="UP000656042"/>
    </source>
</evidence>
<dbReference type="EMBL" id="BMMX01000013">
    <property type="protein sequence ID" value="GGK95917.1"/>
    <property type="molecule type" value="Genomic_DNA"/>
</dbReference>
<feature type="region of interest" description="Disordered" evidence="1">
    <location>
        <begin position="1"/>
        <end position="25"/>
    </location>
</feature>
<reference evidence="2" key="1">
    <citation type="journal article" date="2014" name="Int. J. Syst. Evol. Microbiol.">
        <title>Complete genome sequence of Corynebacterium casei LMG S-19264T (=DSM 44701T), isolated from a smear-ripened cheese.</title>
        <authorList>
            <consortium name="US DOE Joint Genome Institute (JGI-PGF)"/>
            <person name="Walter F."/>
            <person name="Albersmeier A."/>
            <person name="Kalinowski J."/>
            <person name="Ruckert C."/>
        </authorList>
    </citation>
    <scope>NUCLEOTIDE SEQUENCE</scope>
    <source>
        <strain evidence="2">CGMCC 4.7299</strain>
    </source>
</reference>
<proteinExistence type="predicted"/>
<reference evidence="2" key="2">
    <citation type="submission" date="2020-09" db="EMBL/GenBank/DDBJ databases">
        <authorList>
            <person name="Sun Q."/>
            <person name="Zhou Y."/>
        </authorList>
    </citation>
    <scope>NUCLEOTIDE SEQUENCE</scope>
    <source>
        <strain evidence="2">CGMCC 4.7299</strain>
    </source>
</reference>
<protein>
    <submittedName>
        <fullName evidence="2">Uncharacterized protein</fullName>
    </submittedName>
</protein>
<sequence>MAKMASMNPSGSPPSSPWDNGQSSTVSIQVLRTVQVAALGEPISGDDADEGALANLTHSADQHDSCVAQRGVHLRCGAARYQV</sequence>